<dbReference type="Gene3D" id="3.50.70.10">
    <property type="match status" value="1"/>
</dbReference>
<reference evidence="2 3" key="1">
    <citation type="journal article" date="2015" name="Fungal Genet. Biol.">
        <title>Evolution of novel wood decay mechanisms in Agaricales revealed by the genome sequences of Fistulina hepatica and Cylindrobasidium torrendii.</title>
        <authorList>
            <person name="Floudas D."/>
            <person name="Held B.W."/>
            <person name="Riley R."/>
            <person name="Nagy L.G."/>
            <person name="Koehler G."/>
            <person name="Ransdell A.S."/>
            <person name="Younus H."/>
            <person name="Chow J."/>
            <person name="Chiniquy J."/>
            <person name="Lipzen A."/>
            <person name="Tritt A."/>
            <person name="Sun H."/>
            <person name="Haridas S."/>
            <person name="LaButti K."/>
            <person name="Ohm R.A."/>
            <person name="Kues U."/>
            <person name="Blanchette R.A."/>
            <person name="Grigoriev I.V."/>
            <person name="Minto R.E."/>
            <person name="Hibbett D.S."/>
        </authorList>
    </citation>
    <scope>NUCLEOTIDE SEQUENCE [LARGE SCALE GENOMIC DNA]</scope>
    <source>
        <strain evidence="2 3">FP15055 ss-10</strain>
    </source>
</reference>
<sequence length="267" mass="29163">MSFLSRGAALLPAFRTSSRRLPQSRHYFSSQPVHTSQSKWAIGVATALATGSLLFGTVHLDTNLVVDSVTDQATGIEFPATMRLPVAGNSADVSLLGVGVRTVSFIKIKVYSVGFYADLSNPNIHLTDDMTFDEKIEHIVRNTACVVRIVPTRDTSHTHLRDAFVRAAGSRMQLRRKSGQLDDDQVVALSAPIRRLKSIFPNTPLKKHASLDVFLTAPQLSKPRSLIFRDLGSVDDSWVGVELILHYFDTKAAVSPPLLASVTKALA</sequence>
<dbReference type="STRING" id="1314674.A0A0D7BJA3"/>
<evidence type="ECO:0000313" key="3">
    <source>
        <dbReference type="Proteomes" id="UP000054007"/>
    </source>
</evidence>
<feature type="domain" description="Chalcone isomerase" evidence="1">
    <location>
        <begin position="93"/>
        <end position="120"/>
    </location>
</feature>
<dbReference type="InterPro" id="IPR016088">
    <property type="entry name" value="Chalcone_isomerase_3-sand"/>
</dbReference>
<protein>
    <recommendedName>
        <fullName evidence="1">Chalcone isomerase domain-containing protein</fullName>
    </recommendedName>
</protein>
<dbReference type="GO" id="GO:0016872">
    <property type="term" value="F:intramolecular lyase activity"/>
    <property type="evidence" value="ECO:0007669"/>
    <property type="project" value="InterPro"/>
</dbReference>
<name>A0A0D7BJA3_9AGAR</name>
<evidence type="ECO:0000313" key="2">
    <source>
        <dbReference type="EMBL" id="KIY69691.1"/>
    </source>
</evidence>
<accession>A0A0D7BJA3</accession>
<dbReference type="Pfam" id="PF16035">
    <property type="entry name" value="Chalcone_2"/>
    <property type="match status" value="2"/>
</dbReference>
<dbReference type="PANTHER" id="PTHR47284">
    <property type="entry name" value="FATTY-ACID-BINDING PROTEIN 2"/>
    <property type="match status" value="1"/>
</dbReference>
<dbReference type="SUPFAM" id="SSF54626">
    <property type="entry name" value="Chalcone isomerase"/>
    <property type="match status" value="1"/>
</dbReference>
<dbReference type="InterPro" id="IPR036298">
    <property type="entry name" value="Chalcone_isomerase_sf"/>
</dbReference>
<keyword evidence="3" id="KW-1185">Reference proteome</keyword>
<dbReference type="Proteomes" id="UP000054007">
    <property type="component" value="Unassembled WGS sequence"/>
</dbReference>
<gene>
    <name evidence="2" type="ORF">CYLTODRAFT_488759</name>
</gene>
<dbReference type="AlphaFoldDB" id="A0A0D7BJA3"/>
<organism evidence="2 3">
    <name type="scientific">Cylindrobasidium torrendii FP15055 ss-10</name>
    <dbReference type="NCBI Taxonomy" id="1314674"/>
    <lineage>
        <taxon>Eukaryota</taxon>
        <taxon>Fungi</taxon>
        <taxon>Dikarya</taxon>
        <taxon>Basidiomycota</taxon>
        <taxon>Agaricomycotina</taxon>
        <taxon>Agaricomycetes</taxon>
        <taxon>Agaricomycetidae</taxon>
        <taxon>Agaricales</taxon>
        <taxon>Marasmiineae</taxon>
        <taxon>Physalacriaceae</taxon>
        <taxon>Cylindrobasidium</taxon>
    </lineage>
</organism>
<dbReference type="InterPro" id="IPR016087">
    <property type="entry name" value="Chalcone_isomerase"/>
</dbReference>
<proteinExistence type="predicted"/>
<dbReference type="EMBL" id="KN880480">
    <property type="protein sequence ID" value="KIY69691.1"/>
    <property type="molecule type" value="Genomic_DNA"/>
</dbReference>
<dbReference type="OrthoDB" id="18193at2759"/>
<dbReference type="PANTHER" id="PTHR47284:SF3">
    <property type="entry name" value="FATTY-ACID-BINDING PROTEIN 2"/>
    <property type="match status" value="1"/>
</dbReference>
<evidence type="ECO:0000259" key="1">
    <source>
        <dbReference type="Pfam" id="PF16035"/>
    </source>
</evidence>
<feature type="domain" description="Chalcone isomerase" evidence="1">
    <location>
        <begin position="126"/>
        <end position="262"/>
    </location>
</feature>